<organism evidence="2 3">
    <name type="scientific">Nocardioides koreensis</name>
    <dbReference type="NCBI Taxonomy" id="433651"/>
    <lineage>
        <taxon>Bacteria</taxon>
        <taxon>Bacillati</taxon>
        <taxon>Actinomycetota</taxon>
        <taxon>Actinomycetes</taxon>
        <taxon>Propionibacteriales</taxon>
        <taxon>Nocardioidaceae</taxon>
        <taxon>Nocardioides</taxon>
    </lineage>
</organism>
<comment type="caution">
    <text evidence="2">The sequence shown here is derived from an EMBL/GenBank/DDBJ whole genome shotgun (WGS) entry which is preliminary data.</text>
</comment>
<proteinExistence type="predicted"/>
<evidence type="ECO:0000313" key="3">
    <source>
        <dbReference type="Proteomes" id="UP001501771"/>
    </source>
</evidence>
<name>A0ABN2Z540_9ACTN</name>
<feature type="transmembrane region" description="Helical" evidence="1">
    <location>
        <begin position="69"/>
        <end position="92"/>
    </location>
</feature>
<accession>A0ABN2Z540</accession>
<keyword evidence="3" id="KW-1185">Reference proteome</keyword>
<keyword evidence="1" id="KW-0812">Transmembrane</keyword>
<dbReference type="EMBL" id="BAAAQR010000001">
    <property type="protein sequence ID" value="GAA2136947.1"/>
    <property type="molecule type" value="Genomic_DNA"/>
</dbReference>
<feature type="transmembrane region" description="Helical" evidence="1">
    <location>
        <begin position="43"/>
        <end position="60"/>
    </location>
</feature>
<keyword evidence="1" id="KW-0472">Membrane</keyword>
<dbReference type="Proteomes" id="UP001501771">
    <property type="component" value="Unassembled WGS sequence"/>
</dbReference>
<dbReference type="Pfam" id="PF09945">
    <property type="entry name" value="DUF2177"/>
    <property type="match status" value="1"/>
</dbReference>
<sequence>MLQYAVAAVAFCLLDLVWLSSVGQDLYDERLGTLLSEDPNAGAAVLFYALFVAGLVHFVVRPATSRTRALLNGGFFGLVAYATFDLTGLAVLRDFPVAVVVVDLVWGTFLAGVVCGLTYAVVAALPSRSD</sequence>
<reference evidence="2 3" key="1">
    <citation type="journal article" date="2019" name="Int. J. Syst. Evol. Microbiol.">
        <title>The Global Catalogue of Microorganisms (GCM) 10K type strain sequencing project: providing services to taxonomists for standard genome sequencing and annotation.</title>
        <authorList>
            <consortium name="The Broad Institute Genomics Platform"/>
            <consortium name="The Broad Institute Genome Sequencing Center for Infectious Disease"/>
            <person name="Wu L."/>
            <person name="Ma J."/>
        </authorList>
    </citation>
    <scope>NUCLEOTIDE SEQUENCE [LARGE SCALE GENOMIC DNA]</scope>
    <source>
        <strain evidence="2 3">JCM 16022</strain>
    </source>
</reference>
<dbReference type="InterPro" id="IPR018687">
    <property type="entry name" value="DUF2177_membr"/>
</dbReference>
<gene>
    <name evidence="2" type="ORF">GCM10009844_03570</name>
</gene>
<feature type="transmembrane region" description="Helical" evidence="1">
    <location>
        <begin position="104"/>
        <end position="125"/>
    </location>
</feature>
<keyword evidence="1" id="KW-1133">Transmembrane helix</keyword>
<protein>
    <submittedName>
        <fullName evidence="2">DUF2177 family protein</fullName>
    </submittedName>
</protein>
<evidence type="ECO:0000256" key="1">
    <source>
        <dbReference type="SAM" id="Phobius"/>
    </source>
</evidence>
<evidence type="ECO:0000313" key="2">
    <source>
        <dbReference type="EMBL" id="GAA2136947.1"/>
    </source>
</evidence>